<sequence length="436" mass="48707">MNFEMLHPADQIVMIMNRIYSYGMTTTSGGNLSIMDEEGVMWISPSSIDKGSLRREDIMRVLPDGTIEGIHTPSVEYPFHRDIYRKRPDLKAVLHAHPPALVAFSIARKTPDTALIPNARLLTGDISYAPYATPGSQQLGDNISAEFEKGYNTVMMENHGVVIGSDQGLFKAFMVFETLDFCARLEINARTIGKTTRPLSNAELELFQQKTHPALGEFEAEGHTSKELEIRRDMCRMISRAYDNQLFTSGQGTFSCRLPDNSMIITPYAMDRKYLNPEDLVLVRETPKGTLRKEAGKIPSRSLLLHHEIYRQHPGIGAVIVAHPPNIMAFAVTECSFDARLIPESYIMLRTVAKYPFGCTFLEPDRLAEELREENPVAIIENDCVITTGETLLKAFDRLEVMEYSAKSVIDAASLGGIVKISSAEVDDIEDAFGLH</sequence>
<evidence type="ECO:0000256" key="1">
    <source>
        <dbReference type="ARBA" id="ARBA00022723"/>
    </source>
</evidence>
<dbReference type="InterPro" id="IPR036409">
    <property type="entry name" value="Aldolase_II/adducin_N_sf"/>
</dbReference>
<dbReference type="Proteomes" id="UP000657006">
    <property type="component" value="Unassembled WGS sequence"/>
</dbReference>
<dbReference type="Gene3D" id="3.40.225.10">
    <property type="entry name" value="Class II aldolase/adducin N-terminal domain"/>
    <property type="match status" value="2"/>
</dbReference>
<dbReference type="SUPFAM" id="SSF53639">
    <property type="entry name" value="AraD/HMP-PK domain-like"/>
    <property type="match status" value="2"/>
</dbReference>
<gene>
    <name evidence="4" type="ORF">H8730_12845</name>
</gene>
<keyword evidence="2" id="KW-0456">Lyase</keyword>
<keyword evidence="5" id="KW-1185">Reference proteome</keyword>
<name>A0A926HY37_9FIRM</name>
<dbReference type="SMART" id="SM01007">
    <property type="entry name" value="Aldolase_II"/>
    <property type="match status" value="2"/>
</dbReference>
<protein>
    <submittedName>
        <fullName evidence="4">Class II aldolase/adducin family protein</fullName>
    </submittedName>
</protein>
<dbReference type="RefSeq" id="WP_177718921.1">
    <property type="nucleotide sequence ID" value="NZ_JACRSQ010000021.1"/>
</dbReference>
<dbReference type="AlphaFoldDB" id="A0A926HY37"/>
<dbReference type="GO" id="GO:0046872">
    <property type="term" value="F:metal ion binding"/>
    <property type="evidence" value="ECO:0007669"/>
    <property type="project" value="UniProtKB-KW"/>
</dbReference>
<feature type="domain" description="Class II aldolase/adducin N-terminal" evidence="3">
    <location>
        <begin position="232"/>
        <end position="410"/>
    </location>
</feature>
<dbReference type="PANTHER" id="PTHR22789">
    <property type="entry name" value="FUCULOSE PHOSPHATE ALDOLASE"/>
    <property type="match status" value="1"/>
</dbReference>
<evidence type="ECO:0000313" key="4">
    <source>
        <dbReference type="EMBL" id="MBC8544427.1"/>
    </source>
</evidence>
<evidence type="ECO:0000313" key="5">
    <source>
        <dbReference type="Proteomes" id="UP000657006"/>
    </source>
</evidence>
<dbReference type="InterPro" id="IPR001303">
    <property type="entry name" value="Aldolase_II/adducin_N"/>
</dbReference>
<dbReference type="GO" id="GO:0019323">
    <property type="term" value="P:pentose catabolic process"/>
    <property type="evidence" value="ECO:0007669"/>
    <property type="project" value="TreeGrafter"/>
</dbReference>
<dbReference type="Pfam" id="PF00596">
    <property type="entry name" value="Aldolase_II"/>
    <property type="match status" value="2"/>
</dbReference>
<feature type="domain" description="Class II aldolase/adducin N-terminal" evidence="3">
    <location>
        <begin position="10"/>
        <end position="187"/>
    </location>
</feature>
<dbReference type="EMBL" id="JACRSQ010000021">
    <property type="protein sequence ID" value="MBC8544427.1"/>
    <property type="molecule type" value="Genomic_DNA"/>
</dbReference>
<dbReference type="InterPro" id="IPR050197">
    <property type="entry name" value="Aldolase_class_II_sugar_metab"/>
</dbReference>
<evidence type="ECO:0000256" key="2">
    <source>
        <dbReference type="ARBA" id="ARBA00023239"/>
    </source>
</evidence>
<dbReference type="PANTHER" id="PTHR22789:SF0">
    <property type="entry name" value="3-OXO-TETRONATE 4-PHOSPHATE DECARBOXYLASE-RELATED"/>
    <property type="match status" value="1"/>
</dbReference>
<accession>A0A926HY37</accession>
<keyword evidence="1" id="KW-0479">Metal-binding</keyword>
<evidence type="ECO:0000259" key="3">
    <source>
        <dbReference type="SMART" id="SM01007"/>
    </source>
</evidence>
<reference evidence="4" key="1">
    <citation type="submission" date="2020-08" db="EMBL/GenBank/DDBJ databases">
        <title>Genome public.</title>
        <authorList>
            <person name="Liu C."/>
            <person name="Sun Q."/>
        </authorList>
    </citation>
    <scope>NUCLEOTIDE SEQUENCE</scope>
    <source>
        <strain evidence="4">NSJ-32</strain>
    </source>
</reference>
<comment type="caution">
    <text evidence="4">The sequence shown here is derived from an EMBL/GenBank/DDBJ whole genome shotgun (WGS) entry which is preliminary data.</text>
</comment>
<dbReference type="GO" id="GO:0016832">
    <property type="term" value="F:aldehyde-lyase activity"/>
    <property type="evidence" value="ECO:0007669"/>
    <property type="project" value="TreeGrafter"/>
</dbReference>
<organism evidence="4 5">
    <name type="scientific">Bianquea renquensis</name>
    <dbReference type="NCBI Taxonomy" id="2763661"/>
    <lineage>
        <taxon>Bacteria</taxon>
        <taxon>Bacillati</taxon>
        <taxon>Bacillota</taxon>
        <taxon>Clostridia</taxon>
        <taxon>Eubacteriales</taxon>
        <taxon>Bianqueaceae</taxon>
        <taxon>Bianquea</taxon>
    </lineage>
</organism>
<proteinExistence type="predicted"/>
<dbReference type="GO" id="GO:0005829">
    <property type="term" value="C:cytosol"/>
    <property type="evidence" value="ECO:0007669"/>
    <property type="project" value="TreeGrafter"/>
</dbReference>